<sequence>MQNMSGRFLKDHQWVEESVLSRAHHLCRFSRVHNRQLSQLQMRPLLCADASNIIL</sequence>
<gene>
    <name evidence="1" type="ORF">LARSCL_LOCUS21967</name>
</gene>
<protein>
    <submittedName>
        <fullName evidence="1">Uncharacterized protein</fullName>
    </submittedName>
</protein>
<name>A0AAV2BWP7_9ARAC</name>
<proteinExistence type="predicted"/>
<accession>A0AAV2BWP7</accession>
<dbReference type="Proteomes" id="UP001497382">
    <property type="component" value="Unassembled WGS sequence"/>
</dbReference>
<keyword evidence="2" id="KW-1185">Reference proteome</keyword>
<organism evidence="1 2">
    <name type="scientific">Larinioides sclopetarius</name>
    <dbReference type="NCBI Taxonomy" id="280406"/>
    <lineage>
        <taxon>Eukaryota</taxon>
        <taxon>Metazoa</taxon>
        <taxon>Ecdysozoa</taxon>
        <taxon>Arthropoda</taxon>
        <taxon>Chelicerata</taxon>
        <taxon>Arachnida</taxon>
        <taxon>Araneae</taxon>
        <taxon>Araneomorphae</taxon>
        <taxon>Entelegynae</taxon>
        <taxon>Araneoidea</taxon>
        <taxon>Araneidae</taxon>
        <taxon>Larinioides</taxon>
    </lineage>
</organism>
<dbReference type="AlphaFoldDB" id="A0AAV2BWP7"/>
<dbReference type="EMBL" id="CAXIEN010000557">
    <property type="protein sequence ID" value="CAL1300478.1"/>
    <property type="molecule type" value="Genomic_DNA"/>
</dbReference>
<reference evidence="1 2" key="1">
    <citation type="submission" date="2024-04" db="EMBL/GenBank/DDBJ databases">
        <authorList>
            <person name="Rising A."/>
            <person name="Reimegard J."/>
            <person name="Sonavane S."/>
            <person name="Akerstrom W."/>
            <person name="Nylinder S."/>
            <person name="Hedman E."/>
            <person name="Kallberg Y."/>
        </authorList>
    </citation>
    <scope>NUCLEOTIDE SEQUENCE [LARGE SCALE GENOMIC DNA]</scope>
</reference>
<comment type="caution">
    <text evidence="1">The sequence shown here is derived from an EMBL/GenBank/DDBJ whole genome shotgun (WGS) entry which is preliminary data.</text>
</comment>
<feature type="non-terminal residue" evidence="1">
    <location>
        <position position="55"/>
    </location>
</feature>
<evidence type="ECO:0000313" key="1">
    <source>
        <dbReference type="EMBL" id="CAL1300478.1"/>
    </source>
</evidence>
<evidence type="ECO:0000313" key="2">
    <source>
        <dbReference type="Proteomes" id="UP001497382"/>
    </source>
</evidence>